<dbReference type="Proteomes" id="UP000185183">
    <property type="component" value="Unassembled WGS sequence"/>
</dbReference>
<proteinExistence type="predicted"/>
<evidence type="ECO:0000313" key="3">
    <source>
        <dbReference type="Proteomes" id="UP000185183"/>
    </source>
</evidence>
<dbReference type="PROSITE" id="PS51257">
    <property type="entry name" value="PROKAR_LIPOPROTEIN"/>
    <property type="match status" value="1"/>
</dbReference>
<evidence type="ECO:0000256" key="1">
    <source>
        <dbReference type="SAM" id="SignalP"/>
    </source>
</evidence>
<keyword evidence="1" id="KW-0732">Signal</keyword>
<organism evidence="2 3">
    <name type="scientific">Mycobacteroides abscessus subsp. bolletii</name>
    <dbReference type="NCBI Taxonomy" id="319705"/>
    <lineage>
        <taxon>Bacteria</taxon>
        <taxon>Bacillati</taxon>
        <taxon>Actinomycetota</taxon>
        <taxon>Actinomycetes</taxon>
        <taxon>Mycobacteriales</taxon>
        <taxon>Mycobacteriaceae</taxon>
        <taxon>Mycobacteroides</taxon>
        <taxon>Mycobacteroides abscessus</taxon>
    </lineage>
</organism>
<comment type="caution">
    <text evidence="2">The sequence shown here is derived from an EMBL/GenBank/DDBJ whole genome shotgun (WGS) entry which is preliminary data.</text>
</comment>
<name>A0A9Q7SE81_9MYCO</name>
<evidence type="ECO:0008006" key="4">
    <source>
        <dbReference type="Google" id="ProtNLM"/>
    </source>
</evidence>
<sequence>MLKSLAYPAATVLAAAALMACSPPDKATAEPPGFPDLNTYAEVPVDQYVSPVGRGMTSVFFSTSEGVNCGFAHPANPNGQNQQIQCWGPLPGLQNIAAEGSGPCDTGTVNMYGIGHRKSECKDNKPTSKILSPGQKVSYGNVTCGVGDGGSVACIERVNPERGFVLQPSGSFSF</sequence>
<evidence type="ECO:0000313" key="2">
    <source>
        <dbReference type="EMBL" id="SHX43773.1"/>
    </source>
</evidence>
<dbReference type="AlphaFoldDB" id="A0A9Q7SE81"/>
<feature type="chain" id="PRO_5040373410" description="Lipoprotein LppI" evidence="1">
    <location>
        <begin position="28"/>
        <end position="174"/>
    </location>
</feature>
<gene>
    <name evidence="2" type="ORF">SAMEA2275694_02669</name>
</gene>
<accession>A0A9Q7SE81</accession>
<dbReference type="EMBL" id="FSFA01000003">
    <property type="protein sequence ID" value="SHX43773.1"/>
    <property type="molecule type" value="Genomic_DNA"/>
</dbReference>
<reference evidence="2 3" key="1">
    <citation type="submission" date="2016-11" db="EMBL/GenBank/DDBJ databases">
        <authorList>
            <consortium name="Pathogen Informatics"/>
        </authorList>
    </citation>
    <scope>NUCLEOTIDE SEQUENCE [LARGE SCALE GENOMIC DNA]</scope>
    <source>
        <strain evidence="2 3">968</strain>
    </source>
</reference>
<protein>
    <recommendedName>
        <fullName evidence="4">Lipoprotein LppI</fullName>
    </recommendedName>
</protein>
<feature type="signal peptide" evidence="1">
    <location>
        <begin position="1"/>
        <end position="27"/>
    </location>
</feature>